<dbReference type="InterPro" id="IPR020846">
    <property type="entry name" value="MFS_dom"/>
</dbReference>
<feature type="transmembrane region" description="Helical" evidence="8">
    <location>
        <begin position="361"/>
        <end position="385"/>
    </location>
</feature>
<feature type="transmembrane region" description="Helical" evidence="8">
    <location>
        <begin position="140"/>
        <end position="166"/>
    </location>
</feature>
<feature type="transmembrane region" description="Helical" evidence="8">
    <location>
        <begin position="303"/>
        <end position="326"/>
    </location>
</feature>
<keyword evidence="4 8" id="KW-0812">Transmembrane</keyword>
<evidence type="ECO:0000256" key="8">
    <source>
        <dbReference type="SAM" id="Phobius"/>
    </source>
</evidence>
<evidence type="ECO:0000256" key="7">
    <source>
        <dbReference type="RuleBase" id="RU003346"/>
    </source>
</evidence>
<dbReference type="SUPFAM" id="SSF103473">
    <property type="entry name" value="MFS general substrate transporter"/>
    <property type="match status" value="1"/>
</dbReference>
<feature type="domain" description="Major facilitator superfamily (MFS) profile" evidence="9">
    <location>
        <begin position="16"/>
        <end position="452"/>
    </location>
</feature>
<evidence type="ECO:0000256" key="3">
    <source>
        <dbReference type="ARBA" id="ARBA00022448"/>
    </source>
</evidence>
<feature type="transmembrane region" description="Helical" evidence="8">
    <location>
        <begin position="12"/>
        <end position="34"/>
    </location>
</feature>
<proteinExistence type="inferred from homology"/>
<sequence length="466" mass="50823">MSDVKEAGSKLYLWFICLVAGAGGILFGYDVIVVSGTTSEVTDLFMFTPTQTGFFVSSTLLGCGIGSFCSGFIADKSGRKSLIILASVLIFISAVWSGLASGAMQLILARVIGGMGIGAATMVCPLYISEVAPEKYRGGLVTLYQFTITIGIVVCLLVNWKIFVYAETHAGNTAFSEVWKWFAVDQYWRFMFAAEAVPGILFLGCTAFLPETPRWLIKNERVKKGLAVLQRINGPERGQEVSAEIQEAIRIESDVHLYDLFTARLCRPLVLSMLVCFFAEACGIAAVLYYAPKIFEAAGFTTGAALGSSLTIGLANMGATVFALFFMDLLGRRKLLIIGSVGMLISHLLLGVLFYRDSMGIPVVIAVNGFIASFACAVGPVKFVFISEVFPNRIRGMAISVASIAIWLTSALVTQLFPMMQAAMPTHFIFFIFAAIVVVSLPFYFFFLPETKGRTIEELEKEFIRH</sequence>
<keyword evidence="6 8" id="KW-0472">Membrane</keyword>
<dbReference type="NCBIfam" id="TIGR00879">
    <property type="entry name" value="SP"/>
    <property type="match status" value="1"/>
</dbReference>
<dbReference type="InterPro" id="IPR005829">
    <property type="entry name" value="Sugar_transporter_CS"/>
</dbReference>
<comment type="caution">
    <text evidence="10">The sequence shown here is derived from an EMBL/GenBank/DDBJ whole genome shotgun (WGS) entry which is preliminary data.</text>
</comment>
<dbReference type="Pfam" id="PF00083">
    <property type="entry name" value="Sugar_tr"/>
    <property type="match status" value="1"/>
</dbReference>
<evidence type="ECO:0000256" key="1">
    <source>
        <dbReference type="ARBA" id="ARBA00004141"/>
    </source>
</evidence>
<evidence type="ECO:0000256" key="2">
    <source>
        <dbReference type="ARBA" id="ARBA00010992"/>
    </source>
</evidence>
<dbReference type="PRINTS" id="PR00171">
    <property type="entry name" value="SUGRTRNSPORT"/>
</dbReference>
<dbReference type="PROSITE" id="PS00216">
    <property type="entry name" value="SUGAR_TRANSPORT_1"/>
    <property type="match status" value="1"/>
</dbReference>
<keyword evidence="5 8" id="KW-1133">Transmembrane helix</keyword>
<evidence type="ECO:0000259" key="9">
    <source>
        <dbReference type="PROSITE" id="PS50850"/>
    </source>
</evidence>
<feature type="transmembrane region" description="Helical" evidence="8">
    <location>
        <begin position="107"/>
        <end position="128"/>
    </location>
</feature>
<dbReference type="PANTHER" id="PTHR48020">
    <property type="entry name" value="PROTON MYO-INOSITOL COTRANSPORTER"/>
    <property type="match status" value="1"/>
</dbReference>
<evidence type="ECO:0000256" key="6">
    <source>
        <dbReference type="ARBA" id="ARBA00023136"/>
    </source>
</evidence>
<feature type="transmembrane region" description="Helical" evidence="8">
    <location>
        <begin position="428"/>
        <end position="447"/>
    </location>
</feature>
<organism evidence="10 11">
    <name type="scientific">Pontiella agarivorans</name>
    <dbReference type="NCBI Taxonomy" id="3038953"/>
    <lineage>
        <taxon>Bacteria</taxon>
        <taxon>Pseudomonadati</taxon>
        <taxon>Kiritimatiellota</taxon>
        <taxon>Kiritimatiellia</taxon>
        <taxon>Kiritimatiellales</taxon>
        <taxon>Pontiellaceae</taxon>
        <taxon>Pontiella</taxon>
    </lineage>
</organism>
<feature type="transmembrane region" description="Helical" evidence="8">
    <location>
        <begin position="397"/>
        <end position="416"/>
    </location>
</feature>
<feature type="transmembrane region" description="Helical" evidence="8">
    <location>
        <begin position="269"/>
        <end position="291"/>
    </location>
</feature>
<dbReference type="EMBL" id="JARVCO010000006">
    <property type="protein sequence ID" value="MDZ8117944.1"/>
    <property type="molecule type" value="Genomic_DNA"/>
</dbReference>
<dbReference type="PANTHER" id="PTHR48020:SF12">
    <property type="entry name" value="PROTON MYO-INOSITOL COTRANSPORTER"/>
    <property type="match status" value="1"/>
</dbReference>
<name>A0ABU5MUQ4_9BACT</name>
<gene>
    <name evidence="10" type="ORF">P9H32_04830</name>
</gene>
<feature type="transmembrane region" description="Helical" evidence="8">
    <location>
        <begin position="186"/>
        <end position="209"/>
    </location>
</feature>
<keyword evidence="3 7" id="KW-0813">Transport</keyword>
<dbReference type="Proteomes" id="UP001290861">
    <property type="component" value="Unassembled WGS sequence"/>
</dbReference>
<dbReference type="PROSITE" id="PS00217">
    <property type="entry name" value="SUGAR_TRANSPORT_2"/>
    <property type="match status" value="1"/>
</dbReference>
<feature type="transmembrane region" description="Helical" evidence="8">
    <location>
        <begin position="335"/>
        <end position="355"/>
    </location>
</feature>
<protein>
    <submittedName>
        <fullName evidence="10">Sugar porter family MFS transporter</fullName>
    </submittedName>
</protein>
<evidence type="ECO:0000256" key="5">
    <source>
        <dbReference type="ARBA" id="ARBA00022989"/>
    </source>
</evidence>
<evidence type="ECO:0000313" key="11">
    <source>
        <dbReference type="Proteomes" id="UP001290861"/>
    </source>
</evidence>
<dbReference type="Gene3D" id="1.20.1250.20">
    <property type="entry name" value="MFS general substrate transporter like domains"/>
    <property type="match status" value="2"/>
</dbReference>
<keyword evidence="11" id="KW-1185">Reference proteome</keyword>
<dbReference type="InterPro" id="IPR003663">
    <property type="entry name" value="Sugar/inositol_transpt"/>
</dbReference>
<evidence type="ECO:0000313" key="10">
    <source>
        <dbReference type="EMBL" id="MDZ8117944.1"/>
    </source>
</evidence>
<dbReference type="InterPro" id="IPR050814">
    <property type="entry name" value="Myo-inositol_Transporter"/>
</dbReference>
<dbReference type="InterPro" id="IPR005828">
    <property type="entry name" value="MFS_sugar_transport-like"/>
</dbReference>
<dbReference type="InterPro" id="IPR036259">
    <property type="entry name" value="MFS_trans_sf"/>
</dbReference>
<feature type="transmembrane region" description="Helical" evidence="8">
    <location>
        <begin position="81"/>
        <end position="101"/>
    </location>
</feature>
<comment type="similarity">
    <text evidence="2 7">Belongs to the major facilitator superfamily. Sugar transporter (TC 2.A.1.1) family.</text>
</comment>
<feature type="transmembrane region" description="Helical" evidence="8">
    <location>
        <begin position="54"/>
        <end position="74"/>
    </location>
</feature>
<evidence type="ECO:0000256" key="4">
    <source>
        <dbReference type="ARBA" id="ARBA00022692"/>
    </source>
</evidence>
<dbReference type="PROSITE" id="PS50850">
    <property type="entry name" value="MFS"/>
    <property type="match status" value="1"/>
</dbReference>
<accession>A0ABU5MUQ4</accession>
<reference evidence="10 11" key="1">
    <citation type="journal article" date="2024" name="Appl. Environ. Microbiol.">
        <title>Pontiella agarivorans sp. nov., a novel marine anaerobic bacterium capable of degrading macroalgal polysaccharides and fixing nitrogen.</title>
        <authorList>
            <person name="Liu N."/>
            <person name="Kivenson V."/>
            <person name="Peng X."/>
            <person name="Cui Z."/>
            <person name="Lankiewicz T.S."/>
            <person name="Gosselin K.M."/>
            <person name="English C.J."/>
            <person name="Blair E.M."/>
            <person name="O'Malley M.A."/>
            <person name="Valentine D.L."/>
        </authorList>
    </citation>
    <scope>NUCLEOTIDE SEQUENCE [LARGE SCALE GENOMIC DNA]</scope>
    <source>
        <strain evidence="10 11">NLcol2</strain>
    </source>
</reference>
<comment type="subcellular location">
    <subcellularLocation>
        <location evidence="1">Membrane</location>
        <topology evidence="1">Multi-pass membrane protein</topology>
    </subcellularLocation>
</comment>
<dbReference type="RefSeq" id="WP_322607744.1">
    <property type="nucleotide sequence ID" value="NZ_JARVCO010000006.1"/>
</dbReference>